<evidence type="ECO:0000259" key="8">
    <source>
        <dbReference type="Pfam" id="PF00155"/>
    </source>
</evidence>
<evidence type="ECO:0000313" key="9">
    <source>
        <dbReference type="EMBL" id="GHP14587.1"/>
    </source>
</evidence>
<organism evidence="9 10">
    <name type="scientific">Lentilactobacillus fungorum</name>
    <dbReference type="NCBI Taxonomy" id="2201250"/>
    <lineage>
        <taxon>Bacteria</taxon>
        <taxon>Bacillati</taxon>
        <taxon>Bacillota</taxon>
        <taxon>Bacilli</taxon>
        <taxon>Lactobacillales</taxon>
        <taxon>Lactobacillaceae</taxon>
        <taxon>Lentilactobacillus</taxon>
    </lineage>
</organism>
<evidence type="ECO:0000256" key="3">
    <source>
        <dbReference type="ARBA" id="ARBA00022576"/>
    </source>
</evidence>
<dbReference type="Proteomes" id="UP000604765">
    <property type="component" value="Unassembled WGS sequence"/>
</dbReference>
<reference evidence="9 10" key="1">
    <citation type="journal article" date="2021" name="Int. J. Syst. Evol. Microbiol.">
        <title>Lentilactobacillus fungorum sp. nov., isolated from spent mushroom substrates.</title>
        <authorList>
            <person name="Tohno M."/>
            <person name="Tanizawa Y."/>
            <person name="Kojima Y."/>
            <person name="Sakamoto M."/>
            <person name="Ohkuma M."/>
            <person name="Kobayashi H."/>
        </authorList>
    </citation>
    <scope>NUCLEOTIDE SEQUENCE [LARGE SCALE GENOMIC DNA]</scope>
    <source>
        <strain evidence="9 10">YK48G</strain>
    </source>
</reference>
<dbReference type="InterPro" id="IPR015422">
    <property type="entry name" value="PyrdxlP-dep_Trfase_small"/>
</dbReference>
<accession>A0ABQ3W098</accession>
<comment type="pathway">
    <text evidence="7">Amino-acid biosynthesis; L-histidine biosynthesis; L-histidine from 5-phospho-alpha-D-ribose 1-diphosphate: step 7/9.</text>
</comment>
<evidence type="ECO:0000313" key="10">
    <source>
        <dbReference type="Proteomes" id="UP000604765"/>
    </source>
</evidence>
<dbReference type="EMBL" id="BNJR01000016">
    <property type="protein sequence ID" value="GHP14587.1"/>
    <property type="molecule type" value="Genomic_DNA"/>
</dbReference>
<dbReference type="RefSeq" id="WP_203630568.1">
    <property type="nucleotide sequence ID" value="NZ_BNJR01000016.1"/>
</dbReference>
<dbReference type="NCBIfam" id="TIGR01141">
    <property type="entry name" value="hisC"/>
    <property type="match status" value="1"/>
</dbReference>
<dbReference type="CDD" id="cd00609">
    <property type="entry name" value="AAT_like"/>
    <property type="match status" value="1"/>
</dbReference>
<comment type="catalytic activity">
    <reaction evidence="7">
        <text>L-histidinol phosphate + 2-oxoglutarate = 3-(imidazol-4-yl)-2-oxopropyl phosphate + L-glutamate</text>
        <dbReference type="Rhea" id="RHEA:23744"/>
        <dbReference type="ChEBI" id="CHEBI:16810"/>
        <dbReference type="ChEBI" id="CHEBI:29985"/>
        <dbReference type="ChEBI" id="CHEBI:57766"/>
        <dbReference type="ChEBI" id="CHEBI:57980"/>
        <dbReference type="EC" id="2.6.1.9"/>
    </reaction>
</comment>
<dbReference type="InterPro" id="IPR050106">
    <property type="entry name" value="HistidinolP_aminotransfase"/>
</dbReference>
<sequence>MAKFDKAFRKEVNEVHPYIQGETEAEVKRRYGLKAVIKLGSNENPYGPYYHAKQAMIRSVTTSNRYPEDDFIQMKAVIAQHVGLQPENVALGSGAGNLIENIAKMVLNTGDEVLIAKQSYRLYREASKLMGAKVIEIPLTNHFQFDLDQFAAKVTKQTKLIWLCNPNNPTATVVNAQELRQFIDQLPDHVWVVVDEAYAEFADEGAIPDLTKLIGNKRLVVLRTFSKFYGLAGARLAYLLAAPKVIQAYDTVTEPFNTSRIALAGAIASLQFDQAQAQSTLAKIQGDREGLIESLEILGCSVAPSQANFIFAKLPDDVPSATEICEELMKRGVIVRDCTPWGYPNHIRITIGKHAELERFLNVFAETLARE</sequence>
<evidence type="ECO:0000256" key="6">
    <source>
        <dbReference type="ARBA" id="ARBA00023102"/>
    </source>
</evidence>
<dbReference type="HAMAP" id="MF_01023">
    <property type="entry name" value="HisC_aminotrans_2"/>
    <property type="match status" value="1"/>
</dbReference>
<evidence type="ECO:0000256" key="5">
    <source>
        <dbReference type="ARBA" id="ARBA00022898"/>
    </source>
</evidence>
<evidence type="ECO:0000256" key="4">
    <source>
        <dbReference type="ARBA" id="ARBA00022679"/>
    </source>
</evidence>
<gene>
    <name evidence="9" type="primary">hisC_2</name>
    <name evidence="7" type="synonym">hisC</name>
    <name evidence="9" type="ORF">YK48G_20120</name>
</gene>
<dbReference type="PANTHER" id="PTHR43643">
    <property type="entry name" value="HISTIDINOL-PHOSPHATE AMINOTRANSFERASE 2"/>
    <property type="match status" value="1"/>
</dbReference>
<proteinExistence type="inferred from homology"/>
<evidence type="ECO:0000256" key="7">
    <source>
        <dbReference type="HAMAP-Rule" id="MF_01023"/>
    </source>
</evidence>
<keyword evidence="5 7" id="KW-0663">Pyridoxal phosphate</keyword>
<dbReference type="InterPro" id="IPR005861">
    <property type="entry name" value="HisP_aminotrans"/>
</dbReference>
<dbReference type="Gene3D" id="3.90.1150.10">
    <property type="entry name" value="Aspartate Aminotransferase, domain 1"/>
    <property type="match status" value="1"/>
</dbReference>
<keyword evidence="3 7" id="KW-0032">Aminotransferase</keyword>
<dbReference type="GO" id="GO:0008483">
    <property type="term" value="F:transaminase activity"/>
    <property type="evidence" value="ECO:0007669"/>
    <property type="project" value="UniProtKB-KW"/>
</dbReference>
<dbReference type="InterPro" id="IPR004839">
    <property type="entry name" value="Aminotransferase_I/II_large"/>
</dbReference>
<dbReference type="EC" id="2.6.1.9" evidence="7"/>
<keyword evidence="10" id="KW-1185">Reference proteome</keyword>
<comment type="subunit">
    <text evidence="2 7">Homodimer.</text>
</comment>
<feature type="modified residue" description="N6-(pyridoxal phosphate)lysine" evidence="7">
    <location>
        <position position="227"/>
    </location>
</feature>
<keyword evidence="7" id="KW-0028">Amino-acid biosynthesis</keyword>
<dbReference type="Pfam" id="PF00155">
    <property type="entry name" value="Aminotran_1_2"/>
    <property type="match status" value="1"/>
</dbReference>
<evidence type="ECO:0000256" key="2">
    <source>
        <dbReference type="ARBA" id="ARBA00011738"/>
    </source>
</evidence>
<dbReference type="InterPro" id="IPR015421">
    <property type="entry name" value="PyrdxlP-dep_Trfase_major"/>
</dbReference>
<keyword evidence="6 7" id="KW-0368">Histidine biosynthesis</keyword>
<dbReference type="PANTHER" id="PTHR43643:SF3">
    <property type="entry name" value="HISTIDINOL-PHOSPHATE AMINOTRANSFERASE"/>
    <property type="match status" value="1"/>
</dbReference>
<dbReference type="InterPro" id="IPR015424">
    <property type="entry name" value="PyrdxlP-dep_Trfase"/>
</dbReference>
<evidence type="ECO:0000256" key="1">
    <source>
        <dbReference type="ARBA" id="ARBA00001933"/>
    </source>
</evidence>
<feature type="domain" description="Aminotransferase class I/classII large" evidence="8">
    <location>
        <begin position="36"/>
        <end position="363"/>
    </location>
</feature>
<keyword evidence="4 7" id="KW-0808">Transferase</keyword>
<dbReference type="SUPFAM" id="SSF53383">
    <property type="entry name" value="PLP-dependent transferases"/>
    <property type="match status" value="1"/>
</dbReference>
<comment type="similarity">
    <text evidence="7">Belongs to the class-II pyridoxal-phosphate-dependent aminotransferase family. Histidinol-phosphate aminotransferase subfamily.</text>
</comment>
<dbReference type="Gene3D" id="3.40.640.10">
    <property type="entry name" value="Type I PLP-dependent aspartate aminotransferase-like (Major domain)"/>
    <property type="match status" value="1"/>
</dbReference>
<protein>
    <recommendedName>
        <fullName evidence="7">Histidinol-phosphate aminotransferase</fullName>
        <ecNumber evidence="7">2.6.1.9</ecNumber>
    </recommendedName>
    <alternativeName>
        <fullName evidence="7">Imidazole acetol-phosphate transaminase</fullName>
    </alternativeName>
</protein>
<comment type="caution">
    <text evidence="9">The sequence shown here is derived from an EMBL/GenBank/DDBJ whole genome shotgun (WGS) entry which is preliminary data.</text>
</comment>
<name>A0ABQ3W098_9LACO</name>
<comment type="cofactor">
    <cofactor evidence="1 7">
        <name>pyridoxal 5'-phosphate</name>
        <dbReference type="ChEBI" id="CHEBI:597326"/>
    </cofactor>
</comment>